<dbReference type="KEGG" id="pah:Poras_1433"/>
<dbReference type="Proteomes" id="UP000006545">
    <property type="component" value="Chromosome"/>
</dbReference>
<protein>
    <submittedName>
        <fullName evidence="1">Uncharacterized protein</fullName>
    </submittedName>
</protein>
<dbReference type="STRING" id="879243.Poras_1433"/>
<proteinExistence type="predicted"/>
<name>F4KMY8_PORAD</name>
<sequence length="39" mass="4702">MELYIVTHLIELPNLRDLVVTITKQLRVVFVKMFSYFCK</sequence>
<dbReference type="EMBL" id="CP002689">
    <property type="protein sequence ID" value="AEE13366.1"/>
    <property type="molecule type" value="Genomic_DNA"/>
</dbReference>
<evidence type="ECO:0000313" key="1">
    <source>
        <dbReference type="EMBL" id="AEE13366.1"/>
    </source>
</evidence>
<gene>
    <name evidence="1" type="ordered locus">Poras_1433</name>
</gene>
<keyword evidence="2" id="KW-1185">Reference proteome</keyword>
<organism evidence="1 2">
    <name type="scientific">Porphyromonas asaccharolytica (strain ATCC 25260 / DSM 20707 / BCRC 10618 / CCUG 7834 / JCM 6326 / LMG 13178 / VPI 4198 / B440)</name>
    <name type="common">Bacteroides asaccharolyticus</name>
    <dbReference type="NCBI Taxonomy" id="879243"/>
    <lineage>
        <taxon>Bacteria</taxon>
        <taxon>Pseudomonadati</taxon>
        <taxon>Bacteroidota</taxon>
        <taxon>Bacteroidia</taxon>
        <taxon>Bacteroidales</taxon>
        <taxon>Porphyromonadaceae</taxon>
        <taxon>Porphyromonas</taxon>
    </lineage>
</organism>
<reference evidence="2" key="1">
    <citation type="submission" date="2011-04" db="EMBL/GenBank/DDBJ databases">
        <title>The complete genome of Porphyromonas asaccharolytica DSM 20707.</title>
        <authorList>
            <person name="Lucas S."/>
            <person name="Han J."/>
            <person name="Lapidus A."/>
            <person name="Bruce D."/>
            <person name="Goodwin L."/>
            <person name="Pitluck S."/>
            <person name="Peters L."/>
            <person name="Kyrpides N."/>
            <person name="Mavromatis K."/>
            <person name="Ivanova N."/>
            <person name="Ovchinnikova G."/>
            <person name="Pagani I."/>
            <person name="Lu M."/>
            <person name="Detter J.C."/>
            <person name="Tapia R."/>
            <person name="Han C."/>
            <person name="Land M."/>
            <person name="Hauser L."/>
            <person name="Markowitz V."/>
            <person name="Cheng J.-F."/>
            <person name="Hugenholtz P."/>
            <person name="Woyke T."/>
            <person name="Wu D."/>
            <person name="Gronow S."/>
            <person name="Wellnitz S."/>
            <person name="Brambilla E."/>
            <person name="Klenk H.-P."/>
            <person name="Eisen J.A."/>
        </authorList>
    </citation>
    <scope>NUCLEOTIDE SEQUENCE [LARGE SCALE GENOMIC DNA]</scope>
    <source>
        <strain evidence="2">ATCC 25260 / DSM 20707 / VPI 4198</strain>
    </source>
</reference>
<dbReference type="HOGENOM" id="CLU_3314399_0_0_10"/>
<dbReference type="AlphaFoldDB" id="F4KMY8"/>
<evidence type="ECO:0000313" key="2">
    <source>
        <dbReference type="Proteomes" id="UP000006545"/>
    </source>
</evidence>
<accession>F4KMY8</accession>